<keyword evidence="7" id="KW-1185">Reference proteome</keyword>
<feature type="compositionally biased region" description="Low complexity" evidence="4">
    <location>
        <begin position="70"/>
        <end position="83"/>
    </location>
</feature>
<keyword evidence="3 5" id="KW-0472">Membrane</keyword>
<dbReference type="InterPro" id="IPR028143">
    <property type="entry name" value="Get2/sif1"/>
</dbReference>
<feature type="transmembrane region" description="Helical" evidence="5">
    <location>
        <begin position="206"/>
        <end position="225"/>
    </location>
</feature>
<feature type="compositionally biased region" description="Low complexity" evidence="4">
    <location>
        <begin position="139"/>
        <end position="149"/>
    </location>
</feature>
<dbReference type="OrthoDB" id="5393181at2759"/>
<gene>
    <name evidence="6" type="ORF">E4U43_004936</name>
</gene>
<proteinExistence type="predicted"/>
<dbReference type="AlphaFoldDB" id="A0A9P7N3J2"/>
<dbReference type="EMBL" id="SRPW01003219">
    <property type="protein sequence ID" value="KAG5987787.1"/>
    <property type="molecule type" value="Genomic_DNA"/>
</dbReference>
<feature type="region of interest" description="Disordered" evidence="4">
    <location>
        <begin position="1"/>
        <end position="88"/>
    </location>
</feature>
<feature type="region of interest" description="Disordered" evidence="4">
    <location>
        <begin position="131"/>
        <end position="158"/>
    </location>
</feature>
<dbReference type="GO" id="GO:0006890">
    <property type="term" value="P:retrograde vesicle-mediated transport, Golgi to endoplasmic reticulum"/>
    <property type="evidence" value="ECO:0007669"/>
    <property type="project" value="TreeGrafter"/>
</dbReference>
<sequence>MTEHADAVSSASDAAAQRASTEAQLRRERRQAKIKSGGADRLNKITGLGGRVVGETQQAAPIGSAEPAATTKTKTTTTSPKTTQAHADPDEVDISQHYYEPRASPWRASSAAAGPEPTISEAQLRQMMLGFDRPGQSNSGTPGSATPAGTGAGGMEDDPMMKMMAQMMGGAAGPGASPFPGMPPMTGMPGQQPPPQTSSYHMMWRLIHALLALGLGLYVALFTTFSGTKLERETAAMAHQQNLAADDENERQKRLFFWIFATSEAVLLTTRIFLDRGRAPPPGFMWTVVGFIPEPFKGYLTVGLKYGQIFTTVRTDILTCMFVLGVCSWIRA</sequence>
<keyword evidence="1 5" id="KW-0812">Transmembrane</keyword>
<dbReference type="PANTHER" id="PTHR28263">
    <property type="entry name" value="GOLGI TO ER TRAFFIC PROTEIN 2"/>
    <property type="match status" value="1"/>
</dbReference>
<evidence type="ECO:0000256" key="3">
    <source>
        <dbReference type="ARBA" id="ARBA00023136"/>
    </source>
</evidence>
<evidence type="ECO:0000256" key="5">
    <source>
        <dbReference type="SAM" id="Phobius"/>
    </source>
</evidence>
<evidence type="ECO:0008006" key="8">
    <source>
        <dbReference type="Google" id="ProtNLM"/>
    </source>
</evidence>
<keyword evidence="2 5" id="KW-1133">Transmembrane helix</keyword>
<dbReference type="Pfam" id="PF08690">
    <property type="entry name" value="GET2"/>
    <property type="match status" value="1"/>
</dbReference>
<evidence type="ECO:0000313" key="6">
    <source>
        <dbReference type="EMBL" id="KAG5987787.1"/>
    </source>
</evidence>
<dbReference type="Proteomes" id="UP000748025">
    <property type="component" value="Unassembled WGS sequence"/>
</dbReference>
<evidence type="ECO:0000313" key="7">
    <source>
        <dbReference type="Proteomes" id="UP000748025"/>
    </source>
</evidence>
<name>A0A9P7N3J2_9HYPO</name>
<accession>A0A9P7N3J2</accession>
<dbReference type="PANTHER" id="PTHR28263:SF1">
    <property type="entry name" value="GOLGI TO ER TRAFFIC PROTEIN 2"/>
    <property type="match status" value="1"/>
</dbReference>
<organism evidence="6 7">
    <name type="scientific">Claviceps pusilla</name>
    <dbReference type="NCBI Taxonomy" id="123648"/>
    <lineage>
        <taxon>Eukaryota</taxon>
        <taxon>Fungi</taxon>
        <taxon>Dikarya</taxon>
        <taxon>Ascomycota</taxon>
        <taxon>Pezizomycotina</taxon>
        <taxon>Sordariomycetes</taxon>
        <taxon>Hypocreomycetidae</taxon>
        <taxon>Hypocreales</taxon>
        <taxon>Clavicipitaceae</taxon>
        <taxon>Claviceps</taxon>
    </lineage>
</organism>
<reference evidence="6" key="1">
    <citation type="journal article" date="2020" name="bioRxiv">
        <title>Whole genome comparisons of ergot fungi reveals the divergence and evolution of species within the genus Claviceps are the result of varying mechanisms driving genome evolution and host range expansion.</title>
        <authorList>
            <person name="Wyka S.A."/>
            <person name="Mondo S.J."/>
            <person name="Liu M."/>
            <person name="Dettman J."/>
            <person name="Nalam V."/>
            <person name="Broders K.D."/>
        </authorList>
    </citation>
    <scope>NUCLEOTIDE SEQUENCE</scope>
    <source>
        <strain evidence="6">CCC 602</strain>
    </source>
</reference>
<evidence type="ECO:0000256" key="1">
    <source>
        <dbReference type="ARBA" id="ARBA00022692"/>
    </source>
</evidence>
<protein>
    <recommendedName>
        <fullName evidence="8">GET complex, subunit GET2</fullName>
    </recommendedName>
</protein>
<comment type="caution">
    <text evidence="6">The sequence shown here is derived from an EMBL/GenBank/DDBJ whole genome shotgun (WGS) entry which is preliminary data.</text>
</comment>
<feature type="transmembrane region" description="Helical" evidence="5">
    <location>
        <begin position="255"/>
        <end position="274"/>
    </location>
</feature>
<evidence type="ECO:0000256" key="4">
    <source>
        <dbReference type="SAM" id="MobiDB-lite"/>
    </source>
</evidence>
<feature type="compositionally biased region" description="Low complexity" evidence="4">
    <location>
        <begin position="7"/>
        <end position="23"/>
    </location>
</feature>
<evidence type="ECO:0000256" key="2">
    <source>
        <dbReference type="ARBA" id="ARBA00022989"/>
    </source>
</evidence>